<sequence length="225" mass="26145">MTTILQAARPLRAFRLLQSVRWNSNEVPLIDPSRMIQKPDYQPPTRKSRGAALRPHLGVEVDPNHGLWAFFRKKEVNGEMKCESLEPRDTFQDDPGRSWKAAELRRKSFKDLHTLWYVLLRERNLLAAQREEGRRLGVTNPESLAGSKKDHQCRKSMARIKYVINERRLLYEKYAEELEAKRQVLASKPTPTTAEVQPSQEKRRVSRAERLKARRTGRTVAPIPV</sequence>
<evidence type="ECO:0000256" key="8">
    <source>
        <dbReference type="SAM" id="MobiDB-lite"/>
    </source>
</evidence>
<evidence type="ECO:0000256" key="1">
    <source>
        <dbReference type="ARBA" id="ARBA00004173"/>
    </source>
</evidence>
<dbReference type="Proteomes" id="UP000183567">
    <property type="component" value="Unassembled WGS sequence"/>
</dbReference>
<dbReference type="InterPro" id="IPR010729">
    <property type="entry name" value="Ribosomal_uL29_mit"/>
</dbReference>
<dbReference type="InterPro" id="IPR038340">
    <property type="entry name" value="MRP-L47_sf"/>
</dbReference>
<reference evidence="9 10" key="1">
    <citation type="submission" date="2016-03" db="EMBL/GenBank/DDBJ databases">
        <title>Comparative genomics of the ectomycorrhizal sister species Rhizopogon vinicolor and Rhizopogon vesiculosus (Basidiomycota: Boletales) reveals a divergence of the mating type B locus.</title>
        <authorList>
            <person name="Mujic A.B."/>
            <person name="Kuo A."/>
            <person name="Tritt A."/>
            <person name="Lipzen A."/>
            <person name="Chen C."/>
            <person name="Johnson J."/>
            <person name="Sharma A."/>
            <person name="Barry K."/>
            <person name="Grigoriev I.V."/>
            <person name="Spatafora J.W."/>
        </authorList>
    </citation>
    <scope>NUCLEOTIDE SEQUENCE [LARGE SCALE GENOMIC DNA]</scope>
    <source>
        <strain evidence="9 10">AM-OR11-056</strain>
    </source>
</reference>
<feature type="compositionally biased region" description="Basic and acidic residues" evidence="8">
    <location>
        <begin position="200"/>
        <end position="211"/>
    </location>
</feature>
<dbReference type="PANTHER" id="PTHR21183">
    <property type="entry name" value="RIBOSOMAL PROTEIN L47, MITOCHONDRIAL-RELATED"/>
    <property type="match status" value="1"/>
</dbReference>
<comment type="subcellular location">
    <subcellularLocation>
        <location evidence="1">Mitochondrion</location>
    </subcellularLocation>
</comment>
<dbReference type="AlphaFoldDB" id="A0A1J8PJL9"/>
<dbReference type="SUPFAM" id="SSF46561">
    <property type="entry name" value="Ribosomal protein L29 (L29p)"/>
    <property type="match status" value="1"/>
</dbReference>
<dbReference type="GO" id="GO:0032543">
    <property type="term" value="P:mitochondrial translation"/>
    <property type="evidence" value="ECO:0007669"/>
    <property type="project" value="TreeGrafter"/>
</dbReference>
<dbReference type="PANTHER" id="PTHR21183:SF18">
    <property type="entry name" value="LARGE RIBOSOMAL SUBUNIT PROTEIN UL29M"/>
    <property type="match status" value="1"/>
</dbReference>
<comment type="caution">
    <text evidence="9">The sequence shown here is derived from an EMBL/GenBank/DDBJ whole genome shotgun (WGS) entry which is preliminary data.</text>
</comment>
<comment type="similarity">
    <text evidence="2">Belongs to the universal ribosomal protein uL29 family.</text>
</comment>
<keyword evidence="4" id="KW-0496">Mitochondrion</keyword>
<protein>
    <recommendedName>
        <fullName evidence="6">Large ribosomal subunit protein uL29m</fullName>
    </recommendedName>
    <alternativeName>
        <fullName evidence="7">54S ribosomal protein L4, mitochondrial</fullName>
    </alternativeName>
</protein>
<gene>
    <name evidence="9" type="ORF">AZE42_01297</name>
</gene>
<accession>A0A1J8PJL9</accession>
<evidence type="ECO:0000313" key="9">
    <source>
        <dbReference type="EMBL" id="OJA08775.1"/>
    </source>
</evidence>
<dbReference type="GO" id="GO:0005762">
    <property type="term" value="C:mitochondrial large ribosomal subunit"/>
    <property type="evidence" value="ECO:0007669"/>
    <property type="project" value="TreeGrafter"/>
</dbReference>
<evidence type="ECO:0000256" key="6">
    <source>
        <dbReference type="ARBA" id="ARBA00035289"/>
    </source>
</evidence>
<keyword evidence="5" id="KW-0687">Ribonucleoprotein</keyword>
<dbReference type="EMBL" id="LVVM01006192">
    <property type="protein sequence ID" value="OJA08775.1"/>
    <property type="molecule type" value="Genomic_DNA"/>
</dbReference>
<keyword evidence="3" id="KW-0689">Ribosomal protein</keyword>
<feature type="compositionally biased region" description="Polar residues" evidence="8">
    <location>
        <begin position="189"/>
        <end position="199"/>
    </location>
</feature>
<evidence type="ECO:0000256" key="4">
    <source>
        <dbReference type="ARBA" id="ARBA00023128"/>
    </source>
</evidence>
<dbReference type="Gene3D" id="6.10.330.20">
    <property type="match status" value="1"/>
</dbReference>
<evidence type="ECO:0000256" key="3">
    <source>
        <dbReference type="ARBA" id="ARBA00022980"/>
    </source>
</evidence>
<evidence type="ECO:0000256" key="5">
    <source>
        <dbReference type="ARBA" id="ARBA00023274"/>
    </source>
</evidence>
<dbReference type="OrthoDB" id="270763at2759"/>
<evidence type="ECO:0000313" key="10">
    <source>
        <dbReference type="Proteomes" id="UP000183567"/>
    </source>
</evidence>
<dbReference type="GO" id="GO:0003735">
    <property type="term" value="F:structural constituent of ribosome"/>
    <property type="evidence" value="ECO:0007669"/>
    <property type="project" value="InterPro"/>
</dbReference>
<dbReference type="InterPro" id="IPR036049">
    <property type="entry name" value="Ribosomal_uL29_sf"/>
</dbReference>
<evidence type="ECO:0000256" key="2">
    <source>
        <dbReference type="ARBA" id="ARBA00009254"/>
    </source>
</evidence>
<feature type="region of interest" description="Disordered" evidence="8">
    <location>
        <begin position="183"/>
        <end position="225"/>
    </location>
</feature>
<keyword evidence="10" id="KW-1185">Reference proteome</keyword>
<name>A0A1J8PJL9_9AGAM</name>
<organism evidence="9 10">
    <name type="scientific">Rhizopogon vesiculosus</name>
    <dbReference type="NCBI Taxonomy" id="180088"/>
    <lineage>
        <taxon>Eukaryota</taxon>
        <taxon>Fungi</taxon>
        <taxon>Dikarya</taxon>
        <taxon>Basidiomycota</taxon>
        <taxon>Agaricomycotina</taxon>
        <taxon>Agaricomycetes</taxon>
        <taxon>Agaricomycetidae</taxon>
        <taxon>Boletales</taxon>
        <taxon>Suillineae</taxon>
        <taxon>Rhizopogonaceae</taxon>
        <taxon>Rhizopogon</taxon>
    </lineage>
</organism>
<evidence type="ECO:0000256" key="7">
    <source>
        <dbReference type="ARBA" id="ARBA00035399"/>
    </source>
</evidence>
<dbReference type="Pfam" id="PF06984">
    <property type="entry name" value="MRP-L47"/>
    <property type="match status" value="1"/>
</dbReference>
<dbReference type="STRING" id="180088.A0A1J8PJL9"/>
<proteinExistence type="inferred from homology"/>